<feature type="transmembrane region" description="Helical" evidence="1">
    <location>
        <begin position="66"/>
        <end position="86"/>
    </location>
</feature>
<keyword evidence="1" id="KW-1133">Transmembrane helix</keyword>
<proteinExistence type="predicted"/>
<dbReference type="RefSeq" id="WP_156719405.1">
    <property type="nucleotide sequence ID" value="NZ_CACRUF010000018.1"/>
</dbReference>
<feature type="transmembrane region" description="Helical" evidence="1">
    <location>
        <begin position="187"/>
        <end position="206"/>
    </location>
</feature>
<protein>
    <submittedName>
        <fullName evidence="3">Inner membrane protein YhaH</fullName>
    </submittedName>
</protein>
<dbReference type="InterPro" id="IPR008523">
    <property type="entry name" value="DUF805"/>
</dbReference>
<evidence type="ECO:0000256" key="1">
    <source>
        <dbReference type="SAM" id="Phobius"/>
    </source>
</evidence>
<dbReference type="PANTHER" id="PTHR34980:SF2">
    <property type="entry name" value="INNER MEMBRANE PROTEIN YHAH-RELATED"/>
    <property type="match status" value="1"/>
</dbReference>
<dbReference type="Pfam" id="PF05656">
    <property type="entry name" value="DUF805"/>
    <property type="match status" value="1"/>
</dbReference>
<keyword evidence="1" id="KW-0472">Membrane</keyword>
<dbReference type="InterPro" id="IPR026870">
    <property type="entry name" value="Zinc_ribbon_dom"/>
</dbReference>
<feature type="domain" description="Zinc-ribbon" evidence="2">
    <location>
        <begin position="4"/>
        <end position="23"/>
    </location>
</feature>
<reference evidence="3" key="1">
    <citation type="submission" date="2019-11" db="EMBL/GenBank/DDBJ databases">
        <authorList>
            <person name="Feng L."/>
        </authorList>
    </citation>
    <scope>NUCLEOTIDE SEQUENCE</scope>
    <source>
        <strain evidence="3">VdisparLFYP95</strain>
    </source>
</reference>
<gene>
    <name evidence="3" type="primary">yhaH_3</name>
    <name evidence="3" type="ORF">VDLFYP95_01078</name>
</gene>
<sequence>MRPCPYCGHEVLKSERYCPNCGRIRKAPISLDKYSLGMIENFKQCFVYKYADFEGRASRSEYWNFFLMYQLLFVAILFTCAFLSYISPLSSAVGVGFGLVILVLLSVVMVIPGVAVAVRRLHDQGRSGGLVFVGLVPVIGTIILLVLMALPGESHTNRFGSPTGHVILTKQMAHEIGLIDATPTTGLTAGLLCAILVLWFLVDRLLTTSVM</sequence>
<feature type="transmembrane region" description="Helical" evidence="1">
    <location>
        <begin position="92"/>
        <end position="118"/>
    </location>
</feature>
<dbReference type="EMBL" id="CACRUF010000018">
    <property type="protein sequence ID" value="VYT93097.1"/>
    <property type="molecule type" value="Genomic_DNA"/>
</dbReference>
<keyword evidence="1" id="KW-0812">Transmembrane</keyword>
<dbReference type="PANTHER" id="PTHR34980">
    <property type="entry name" value="INNER MEMBRANE PROTEIN-RELATED-RELATED"/>
    <property type="match status" value="1"/>
</dbReference>
<organism evidence="3">
    <name type="scientific">Veillonella dispar</name>
    <dbReference type="NCBI Taxonomy" id="39778"/>
    <lineage>
        <taxon>Bacteria</taxon>
        <taxon>Bacillati</taxon>
        <taxon>Bacillota</taxon>
        <taxon>Negativicutes</taxon>
        <taxon>Veillonellales</taxon>
        <taxon>Veillonellaceae</taxon>
        <taxon>Veillonella</taxon>
    </lineage>
</organism>
<dbReference type="AlphaFoldDB" id="A0A6N3ARF3"/>
<evidence type="ECO:0000313" key="3">
    <source>
        <dbReference type="EMBL" id="VYT93097.1"/>
    </source>
</evidence>
<dbReference type="GO" id="GO:0005886">
    <property type="term" value="C:plasma membrane"/>
    <property type="evidence" value="ECO:0007669"/>
    <property type="project" value="TreeGrafter"/>
</dbReference>
<name>A0A6N3ARF3_9FIRM</name>
<feature type="transmembrane region" description="Helical" evidence="1">
    <location>
        <begin position="130"/>
        <end position="150"/>
    </location>
</feature>
<evidence type="ECO:0000259" key="2">
    <source>
        <dbReference type="Pfam" id="PF13240"/>
    </source>
</evidence>
<dbReference type="Pfam" id="PF13240">
    <property type="entry name" value="Zn_Ribbon_1"/>
    <property type="match status" value="1"/>
</dbReference>
<accession>A0A6N3ARF3</accession>